<dbReference type="AlphaFoldDB" id="A0A429X5H4"/>
<dbReference type="RefSeq" id="WP_120117640.1">
    <property type="nucleotide sequence ID" value="NZ_QYTW02000018.1"/>
</dbReference>
<dbReference type="GO" id="GO:0016747">
    <property type="term" value="F:acyltransferase activity, transferring groups other than amino-acyl groups"/>
    <property type="evidence" value="ECO:0007669"/>
    <property type="project" value="InterPro"/>
</dbReference>
<feature type="domain" description="N-acetyltransferase" evidence="1">
    <location>
        <begin position="1"/>
        <end position="85"/>
    </location>
</feature>
<proteinExistence type="predicted"/>
<dbReference type="InterPro" id="IPR000182">
    <property type="entry name" value="GNAT_dom"/>
</dbReference>
<dbReference type="Pfam" id="PF00583">
    <property type="entry name" value="Acetyltransf_1"/>
    <property type="match status" value="1"/>
</dbReference>
<protein>
    <submittedName>
        <fullName evidence="2">N-acetyltransferase</fullName>
    </submittedName>
</protein>
<evidence type="ECO:0000259" key="1">
    <source>
        <dbReference type="PROSITE" id="PS51186"/>
    </source>
</evidence>
<dbReference type="PROSITE" id="PS51186">
    <property type="entry name" value="GNAT"/>
    <property type="match status" value="1"/>
</dbReference>
<gene>
    <name evidence="2" type="ORF">D5F11_016650</name>
</gene>
<sequence length="85" mass="10085">MYKLEKGSSEVEICRFMLDYKYIGKGLGKESFKEIIEYFKNQKEINTIILMIDKENTIAENLYNSFGLTFTGKIHKEEYYYSLSL</sequence>
<evidence type="ECO:0000313" key="3">
    <source>
        <dbReference type="Proteomes" id="UP000287296"/>
    </source>
</evidence>
<dbReference type="EMBL" id="QYTW02000018">
    <property type="protein sequence ID" value="RST58657.1"/>
    <property type="molecule type" value="Genomic_DNA"/>
</dbReference>
<name>A0A429X5H4_SIMTE</name>
<dbReference type="InterPro" id="IPR016181">
    <property type="entry name" value="Acyl_CoA_acyltransferase"/>
</dbReference>
<accession>A0A429X5H4</accession>
<comment type="caution">
    <text evidence="2">The sequence shown here is derived from an EMBL/GenBank/DDBJ whole genome shotgun (WGS) entry which is preliminary data.</text>
</comment>
<dbReference type="SUPFAM" id="SSF55729">
    <property type="entry name" value="Acyl-CoA N-acyltransferases (Nat)"/>
    <property type="match status" value="1"/>
</dbReference>
<organism evidence="2 3">
    <name type="scientific">Siminovitchia terrae</name>
    <name type="common">Bacillus terrae</name>
    <dbReference type="NCBI Taxonomy" id="1914933"/>
    <lineage>
        <taxon>Bacteria</taxon>
        <taxon>Bacillati</taxon>
        <taxon>Bacillota</taxon>
        <taxon>Bacilli</taxon>
        <taxon>Bacillales</taxon>
        <taxon>Bacillaceae</taxon>
        <taxon>Siminovitchia</taxon>
    </lineage>
</organism>
<evidence type="ECO:0000313" key="2">
    <source>
        <dbReference type="EMBL" id="RST58657.1"/>
    </source>
</evidence>
<reference evidence="2 3" key="1">
    <citation type="submission" date="2018-12" db="EMBL/GenBank/DDBJ databases">
        <authorList>
            <person name="Sun L."/>
            <person name="Chen Z."/>
        </authorList>
    </citation>
    <scope>NUCLEOTIDE SEQUENCE [LARGE SCALE GENOMIC DNA]</scope>
    <source>
        <strain evidence="2 3">LMG 29736</strain>
    </source>
</reference>
<dbReference type="OrthoDB" id="9127144at2"/>
<dbReference type="Gene3D" id="3.40.630.30">
    <property type="match status" value="1"/>
</dbReference>
<dbReference type="Proteomes" id="UP000287296">
    <property type="component" value="Unassembled WGS sequence"/>
</dbReference>
<keyword evidence="2" id="KW-0808">Transferase</keyword>